<gene>
    <name evidence="2" type="ORF">Ae201684_012558</name>
</gene>
<dbReference type="Pfam" id="PF11427">
    <property type="entry name" value="HTH_Tnp_Tc3_1"/>
    <property type="match status" value="1"/>
</dbReference>
<dbReference type="VEuPathDB" id="FungiDB:AeMF1_011646"/>
<comment type="caution">
    <text evidence="2">The sequence shown here is derived from an EMBL/GenBank/DDBJ whole genome shotgun (WGS) entry which is preliminary data.</text>
</comment>
<dbReference type="Proteomes" id="UP000481153">
    <property type="component" value="Unassembled WGS sequence"/>
</dbReference>
<proteinExistence type="predicted"/>
<feature type="domain" description="Tc3 transposase DNA binding" evidence="1">
    <location>
        <begin position="3"/>
        <end position="51"/>
    </location>
</feature>
<organism evidence="2 3">
    <name type="scientific">Aphanomyces euteiches</name>
    <dbReference type="NCBI Taxonomy" id="100861"/>
    <lineage>
        <taxon>Eukaryota</taxon>
        <taxon>Sar</taxon>
        <taxon>Stramenopiles</taxon>
        <taxon>Oomycota</taxon>
        <taxon>Saprolegniomycetes</taxon>
        <taxon>Saprolegniales</taxon>
        <taxon>Verrucalvaceae</taxon>
        <taxon>Aphanomyces</taxon>
    </lineage>
</organism>
<dbReference type="SUPFAM" id="SSF46689">
    <property type="entry name" value="Homeodomain-like"/>
    <property type="match status" value="1"/>
</dbReference>
<dbReference type="Gene3D" id="1.10.10.60">
    <property type="entry name" value="Homeodomain-like"/>
    <property type="match status" value="1"/>
</dbReference>
<protein>
    <recommendedName>
        <fullName evidence="1">Tc3 transposase DNA binding domain-containing protein</fullName>
    </recommendedName>
</protein>
<dbReference type="InterPro" id="IPR009057">
    <property type="entry name" value="Homeodomain-like_sf"/>
</dbReference>
<dbReference type="Gene3D" id="3.30.420.10">
    <property type="entry name" value="Ribonuclease H-like superfamily/Ribonuclease H"/>
    <property type="match status" value="1"/>
</dbReference>
<dbReference type="GO" id="GO:0003677">
    <property type="term" value="F:DNA binding"/>
    <property type="evidence" value="ECO:0007669"/>
    <property type="project" value="InterPro"/>
</dbReference>
<dbReference type="InterPro" id="IPR036397">
    <property type="entry name" value="RNaseH_sf"/>
</dbReference>
<sequence>MGRGTALDEIEQAQARALETAGWTIAKIATTLGRSRKVIGNYLKNKETYGTLKSTRRPSSLTPTATRHLFREGAKGLSSCSQLATDLKLPIGPRRVQQLFSEHPEFLYKKRISAPLLTAQHQAARVKFANDHIRGRRDWTEVIFSDEKKFNLDGPDGWQYYWHHLRHEEQMISRRQNGGGLVMIWGAFSAKG</sequence>
<dbReference type="InterPro" id="IPR025898">
    <property type="entry name" value="Tc3_transposase_DNA-bd_dom"/>
</dbReference>
<evidence type="ECO:0000313" key="3">
    <source>
        <dbReference type="Proteomes" id="UP000481153"/>
    </source>
</evidence>
<name>A0A6G0WR68_9STRA</name>
<evidence type="ECO:0000313" key="2">
    <source>
        <dbReference type="EMBL" id="KAF0729919.1"/>
    </source>
</evidence>
<keyword evidence="3" id="KW-1185">Reference proteome</keyword>
<dbReference type="AlphaFoldDB" id="A0A6G0WR68"/>
<evidence type="ECO:0000259" key="1">
    <source>
        <dbReference type="Pfam" id="PF11427"/>
    </source>
</evidence>
<reference evidence="2 3" key="1">
    <citation type="submission" date="2019-07" db="EMBL/GenBank/DDBJ databases">
        <title>Genomics analysis of Aphanomyces spp. identifies a new class of oomycete effector associated with host adaptation.</title>
        <authorList>
            <person name="Gaulin E."/>
        </authorList>
    </citation>
    <scope>NUCLEOTIDE SEQUENCE [LARGE SCALE GENOMIC DNA]</scope>
    <source>
        <strain evidence="2 3">ATCC 201684</strain>
    </source>
</reference>
<accession>A0A6G0WR68</accession>
<dbReference type="EMBL" id="VJMJ01000159">
    <property type="protein sequence ID" value="KAF0729919.1"/>
    <property type="molecule type" value="Genomic_DNA"/>
</dbReference>